<protein>
    <recommendedName>
        <fullName evidence="4">PrsW family intramembrane metalloprotease</fullName>
    </recommendedName>
</protein>
<dbReference type="Proteomes" id="UP000621500">
    <property type="component" value="Unassembled WGS sequence"/>
</dbReference>
<dbReference type="EMBL" id="BONX01000008">
    <property type="protein sequence ID" value="GIG95040.1"/>
    <property type="molecule type" value="Genomic_DNA"/>
</dbReference>
<proteinExistence type="predicted"/>
<feature type="transmembrane region" description="Helical" evidence="1">
    <location>
        <begin position="140"/>
        <end position="164"/>
    </location>
</feature>
<organism evidence="2 3">
    <name type="scientific">Plantactinospora mayteni</name>
    <dbReference type="NCBI Taxonomy" id="566021"/>
    <lineage>
        <taxon>Bacteria</taxon>
        <taxon>Bacillati</taxon>
        <taxon>Actinomycetota</taxon>
        <taxon>Actinomycetes</taxon>
        <taxon>Micromonosporales</taxon>
        <taxon>Micromonosporaceae</taxon>
        <taxon>Plantactinospora</taxon>
    </lineage>
</organism>
<accession>A0ABQ4EK07</accession>
<sequence length="319" mass="33784">MDGVGRQWTVAVPVTPRRQWLRIFLVGLALWLATVLVIFLTGNPTLLPTLVLLGSFLVPVTFVAWAFQRRDTGEVTVSLVFGTFLAGGVLGILASAVLESYLLRPSVLLFLGVGLIEEAAKLAALALLTRGLRAKTIRDGMILGAAVGFGFSALESAGYAFIALFTVQGLSVVQVVQTEILRGLVAPVGHGLWTAILGGVLFAPSGRDHFVVGLRLLFAYLGVSILHALWDAMHVIAFYLTLFFTDARGLLTLDGSLGQPTPVQAVLMPALEGLGLALVAVIGVVWLVVLWRSARHGPGRPPSGLRVPTGSGRAVAVRP</sequence>
<evidence type="ECO:0000313" key="2">
    <source>
        <dbReference type="EMBL" id="GIG95040.1"/>
    </source>
</evidence>
<feature type="transmembrane region" description="Helical" evidence="1">
    <location>
        <begin position="46"/>
        <end position="67"/>
    </location>
</feature>
<feature type="transmembrane region" description="Helical" evidence="1">
    <location>
        <begin position="216"/>
        <end position="245"/>
    </location>
</feature>
<dbReference type="RefSeq" id="WP_203856656.1">
    <property type="nucleotide sequence ID" value="NZ_BAAAZQ010000016.1"/>
</dbReference>
<evidence type="ECO:0000256" key="1">
    <source>
        <dbReference type="SAM" id="Phobius"/>
    </source>
</evidence>
<feature type="transmembrane region" description="Helical" evidence="1">
    <location>
        <begin position="107"/>
        <end position="128"/>
    </location>
</feature>
<name>A0ABQ4EK07_9ACTN</name>
<evidence type="ECO:0008006" key="4">
    <source>
        <dbReference type="Google" id="ProtNLM"/>
    </source>
</evidence>
<keyword evidence="1" id="KW-0812">Transmembrane</keyword>
<gene>
    <name evidence="2" type="ORF">Pma05_16130</name>
</gene>
<dbReference type="PANTHER" id="PTHR36844:SF1">
    <property type="entry name" value="PROTEASE PRSW"/>
    <property type="match status" value="1"/>
</dbReference>
<evidence type="ECO:0000313" key="3">
    <source>
        <dbReference type="Proteomes" id="UP000621500"/>
    </source>
</evidence>
<dbReference type="InterPro" id="IPR026898">
    <property type="entry name" value="PrsW"/>
</dbReference>
<keyword evidence="3" id="KW-1185">Reference proteome</keyword>
<feature type="transmembrane region" description="Helical" evidence="1">
    <location>
        <begin position="265"/>
        <end position="291"/>
    </location>
</feature>
<feature type="transmembrane region" description="Helical" evidence="1">
    <location>
        <begin position="20"/>
        <end position="40"/>
    </location>
</feature>
<reference evidence="2 3" key="1">
    <citation type="submission" date="2021-01" db="EMBL/GenBank/DDBJ databases">
        <title>Whole genome shotgun sequence of Plantactinospora mayteni NBRC 109088.</title>
        <authorList>
            <person name="Komaki H."/>
            <person name="Tamura T."/>
        </authorList>
    </citation>
    <scope>NUCLEOTIDE SEQUENCE [LARGE SCALE GENOMIC DNA]</scope>
    <source>
        <strain evidence="2 3">NBRC 109088</strain>
    </source>
</reference>
<comment type="caution">
    <text evidence="2">The sequence shown here is derived from an EMBL/GenBank/DDBJ whole genome shotgun (WGS) entry which is preliminary data.</text>
</comment>
<keyword evidence="1" id="KW-1133">Transmembrane helix</keyword>
<feature type="transmembrane region" description="Helical" evidence="1">
    <location>
        <begin position="184"/>
        <end position="204"/>
    </location>
</feature>
<dbReference type="Pfam" id="PF13367">
    <property type="entry name" value="PrsW-protease"/>
    <property type="match status" value="1"/>
</dbReference>
<feature type="transmembrane region" description="Helical" evidence="1">
    <location>
        <begin position="79"/>
        <end position="101"/>
    </location>
</feature>
<keyword evidence="1" id="KW-0472">Membrane</keyword>
<dbReference type="PANTHER" id="PTHR36844">
    <property type="entry name" value="PROTEASE PRSW"/>
    <property type="match status" value="1"/>
</dbReference>